<dbReference type="InterPro" id="IPR036770">
    <property type="entry name" value="Ankyrin_rpt-contain_sf"/>
</dbReference>
<dbReference type="PANTHER" id="PTHR24198:SF165">
    <property type="entry name" value="ANKYRIN REPEAT-CONTAINING PROTEIN-RELATED"/>
    <property type="match status" value="1"/>
</dbReference>
<protein>
    <submittedName>
        <fullName evidence="5">Ankyrin repeat domain-containing protein</fullName>
    </submittedName>
</protein>
<feature type="repeat" description="ANK" evidence="3">
    <location>
        <begin position="399"/>
        <end position="431"/>
    </location>
</feature>
<feature type="signal peptide" evidence="4">
    <location>
        <begin position="1"/>
        <end position="19"/>
    </location>
</feature>
<keyword evidence="1" id="KW-0677">Repeat</keyword>
<dbReference type="SUPFAM" id="SSF48403">
    <property type="entry name" value="Ankyrin repeat"/>
    <property type="match status" value="2"/>
</dbReference>
<feature type="repeat" description="ANK" evidence="3">
    <location>
        <begin position="326"/>
        <end position="358"/>
    </location>
</feature>
<keyword evidence="6" id="KW-1185">Reference proteome</keyword>
<feature type="repeat" description="ANK" evidence="3">
    <location>
        <begin position="92"/>
        <end position="124"/>
    </location>
</feature>
<dbReference type="Proteomes" id="UP001500394">
    <property type="component" value="Unassembled WGS sequence"/>
</dbReference>
<evidence type="ECO:0000256" key="4">
    <source>
        <dbReference type="SAM" id="SignalP"/>
    </source>
</evidence>
<organism evidence="5 6">
    <name type="scientific">Sphingobacterium thermophilum</name>
    <dbReference type="NCBI Taxonomy" id="768534"/>
    <lineage>
        <taxon>Bacteria</taxon>
        <taxon>Pseudomonadati</taxon>
        <taxon>Bacteroidota</taxon>
        <taxon>Sphingobacteriia</taxon>
        <taxon>Sphingobacteriales</taxon>
        <taxon>Sphingobacteriaceae</taxon>
        <taxon>Sphingobacterium</taxon>
    </lineage>
</organism>
<evidence type="ECO:0000256" key="2">
    <source>
        <dbReference type="ARBA" id="ARBA00023043"/>
    </source>
</evidence>
<feature type="repeat" description="ANK" evidence="3">
    <location>
        <begin position="432"/>
        <end position="465"/>
    </location>
</feature>
<dbReference type="PROSITE" id="PS50297">
    <property type="entry name" value="ANK_REP_REGION"/>
    <property type="match status" value="5"/>
</dbReference>
<dbReference type="PROSITE" id="PS50088">
    <property type="entry name" value="ANK_REPEAT"/>
    <property type="match status" value="7"/>
</dbReference>
<keyword evidence="2 3" id="KW-0040">ANK repeat</keyword>
<dbReference type="PANTHER" id="PTHR24198">
    <property type="entry name" value="ANKYRIN REPEAT AND PROTEIN KINASE DOMAIN-CONTAINING PROTEIN"/>
    <property type="match status" value="1"/>
</dbReference>
<dbReference type="InterPro" id="IPR002110">
    <property type="entry name" value="Ankyrin_rpt"/>
</dbReference>
<evidence type="ECO:0000256" key="3">
    <source>
        <dbReference type="PROSITE-ProRule" id="PRU00023"/>
    </source>
</evidence>
<feature type="repeat" description="ANK" evidence="3">
    <location>
        <begin position="260"/>
        <end position="292"/>
    </location>
</feature>
<dbReference type="SMART" id="SM00248">
    <property type="entry name" value="ANK"/>
    <property type="match status" value="9"/>
</dbReference>
<proteinExistence type="predicted"/>
<feature type="repeat" description="ANK" evidence="3">
    <location>
        <begin position="293"/>
        <end position="325"/>
    </location>
</feature>
<feature type="chain" id="PRO_5045789090" evidence="4">
    <location>
        <begin position="20"/>
        <end position="491"/>
    </location>
</feature>
<sequence length="491" mass="53828">MKKNFLFALFLAAALHGKAQQVSNPLMNPDFWKGKPSLEMVKAEINKGHSPSQGNAAFFDPTTYAINNRASNDVIIYLIEQEGNGIHKKTHHSRTYLQWAAAAGNADLVKYLIEKGSDIHYKDSYGDPVIAYAASAGNTNLEVYEALFKAGIDPKATYENGATLLMLAIAHDTDFKVTEYLLSKGLSLTDKDAHGRTVADYAARLGNLSLIERLLAKGVDLTDQALFFATQGSRQKQNGLDVFQQLIEKYGLNPKAVNPKGETLLHILVKRPNKELINYFLSKDIDITKADHDGNTILMNAAAGRDVQLVETLLSKANTIHAHNEDGETALIKAVASGSAAIVDLLIKKGADTKVVDKKGNNIVYHWFNSYRPNAKDDFVEKLNVLKAAGIDITAPQQNGNTLFHLAVDKQDIDLIKKAAELGADINAQDQDGNTPLHKAALIAKDDSLLKTLIALGAKKELKTEFDETAYDLAKENDFLSRNNISVEFLK</sequence>
<evidence type="ECO:0000256" key="1">
    <source>
        <dbReference type="ARBA" id="ARBA00022737"/>
    </source>
</evidence>
<comment type="caution">
    <text evidence="5">The sequence shown here is derived from an EMBL/GenBank/DDBJ whole genome shotgun (WGS) entry which is preliminary data.</text>
</comment>
<gene>
    <name evidence="5" type="ORF">GCM10023173_01390</name>
</gene>
<dbReference type="Gene3D" id="1.25.40.20">
    <property type="entry name" value="Ankyrin repeat-containing domain"/>
    <property type="match status" value="3"/>
</dbReference>
<accession>A0ABP8QT84</accession>
<dbReference type="EMBL" id="BAABGR010000003">
    <property type="protein sequence ID" value="GAA4510254.1"/>
    <property type="molecule type" value="Genomic_DNA"/>
</dbReference>
<name>A0ABP8QT84_9SPHI</name>
<dbReference type="RefSeq" id="WP_345063268.1">
    <property type="nucleotide sequence ID" value="NZ_BAABGR010000003.1"/>
</dbReference>
<evidence type="ECO:0000313" key="6">
    <source>
        <dbReference type="Proteomes" id="UP001500394"/>
    </source>
</evidence>
<reference evidence="6" key="1">
    <citation type="journal article" date="2019" name="Int. J. Syst. Evol. Microbiol.">
        <title>The Global Catalogue of Microorganisms (GCM) 10K type strain sequencing project: providing services to taxonomists for standard genome sequencing and annotation.</title>
        <authorList>
            <consortium name="The Broad Institute Genomics Platform"/>
            <consortium name="The Broad Institute Genome Sequencing Center for Infectious Disease"/>
            <person name="Wu L."/>
            <person name="Ma J."/>
        </authorList>
    </citation>
    <scope>NUCLEOTIDE SEQUENCE [LARGE SCALE GENOMIC DNA]</scope>
    <source>
        <strain evidence="6">JCM 17858</strain>
    </source>
</reference>
<feature type="repeat" description="ANK" evidence="3">
    <location>
        <begin position="194"/>
        <end position="226"/>
    </location>
</feature>
<dbReference type="Pfam" id="PF12796">
    <property type="entry name" value="Ank_2"/>
    <property type="match status" value="4"/>
</dbReference>
<dbReference type="Pfam" id="PF00023">
    <property type="entry name" value="Ank"/>
    <property type="match status" value="1"/>
</dbReference>
<evidence type="ECO:0000313" key="5">
    <source>
        <dbReference type="EMBL" id="GAA4510254.1"/>
    </source>
</evidence>
<keyword evidence="4" id="KW-0732">Signal</keyword>